<dbReference type="Proteomes" id="UP001605036">
    <property type="component" value="Unassembled WGS sequence"/>
</dbReference>
<dbReference type="GO" id="GO:0005886">
    <property type="term" value="C:plasma membrane"/>
    <property type="evidence" value="ECO:0007669"/>
    <property type="project" value="UniProtKB-SubCell"/>
</dbReference>
<keyword evidence="4" id="KW-0433">Leucine-rich repeat</keyword>
<evidence type="ECO:0000256" key="5">
    <source>
        <dbReference type="ARBA" id="ARBA00022692"/>
    </source>
</evidence>
<dbReference type="InterPro" id="IPR032675">
    <property type="entry name" value="LRR_dom_sf"/>
</dbReference>
<dbReference type="SUPFAM" id="SSF52058">
    <property type="entry name" value="L domain-like"/>
    <property type="match status" value="2"/>
</dbReference>
<evidence type="ECO:0000256" key="6">
    <source>
        <dbReference type="ARBA" id="ARBA00022729"/>
    </source>
</evidence>
<evidence type="ECO:0000256" key="2">
    <source>
        <dbReference type="ARBA" id="ARBA00009592"/>
    </source>
</evidence>
<evidence type="ECO:0000256" key="8">
    <source>
        <dbReference type="ARBA" id="ARBA00022989"/>
    </source>
</evidence>
<evidence type="ECO:0000256" key="4">
    <source>
        <dbReference type="ARBA" id="ARBA00022614"/>
    </source>
</evidence>
<keyword evidence="7" id="KW-0677">Repeat</keyword>
<evidence type="ECO:0000256" key="1">
    <source>
        <dbReference type="ARBA" id="ARBA00004236"/>
    </source>
</evidence>
<feature type="region of interest" description="Disordered" evidence="13">
    <location>
        <begin position="81"/>
        <end position="104"/>
    </location>
</feature>
<evidence type="ECO:0000256" key="9">
    <source>
        <dbReference type="ARBA" id="ARBA00023136"/>
    </source>
</evidence>
<dbReference type="SMART" id="SM00365">
    <property type="entry name" value="LRR_SD22"/>
    <property type="match status" value="3"/>
</dbReference>
<accession>A0ABD1Y7Y3</accession>
<comment type="subcellular location">
    <subcellularLocation>
        <location evidence="1">Cell membrane</location>
    </subcellularLocation>
    <subcellularLocation>
        <location evidence="12">Endomembrane system</location>
        <topology evidence="12">Single-pass membrane protein</topology>
    </subcellularLocation>
</comment>
<proteinExistence type="inferred from homology"/>
<dbReference type="GO" id="GO:0012505">
    <property type="term" value="C:endomembrane system"/>
    <property type="evidence" value="ECO:0007669"/>
    <property type="project" value="UniProtKB-SubCell"/>
</dbReference>
<dbReference type="PRINTS" id="PR00019">
    <property type="entry name" value="LEURICHRPT"/>
</dbReference>
<evidence type="ECO:0000256" key="10">
    <source>
        <dbReference type="ARBA" id="ARBA00023170"/>
    </source>
</evidence>
<dbReference type="FunFam" id="3.80.10.10:FF:000095">
    <property type="entry name" value="LRR receptor-like serine/threonine-protein kinase GSO1"/>
    <property type="match status" value="1"/>
</dbReference>
<comment type="caution">
    <text evidence="14">The sequence shown here is derived from an EMBL/GenBank/DDBJ whole genome shotgun (WGS) entry which is preliminary data.</text>
</comment>
<evidence type="ECO:0000256" key="11">
    <source>
        <dbReference type="ARBA" id="ARBA00023180"/>
    </source>
</evidence>
<evidence type="ECO:0000256" key="13">
    <source>
        <dbReference type="SAM" id="MobiDB-lite"/>
    </source>
</evidence>
<dbReference type="InterPro" id="IPR003591">
    <property type="entry name" value="Leu-rich_rpt_typical-subtyp"/>
</dbReference>
<keyword evidence="5" id="KW-0812">Transmembrane</keyword>
<keyword evidence="6" id="KW-0732">Signal</keyword>
<gene>
    <name evidence="14" type="ORF">R1flu_003073</name>
</gene>
<keyword evidence="3" id="KW-1003">Cell membrane</keyword>
<dbReference type="InterPro" id="IPR001611">
    <property type="entry name" value="Leu-rich_rpt"/>
</dbReference>
<sequence length="616" mass="66025">MRSVPVIQSVCRIPRSYQKREAGNGEERQLLITRTVPSISSFFVEVIQSSTSRLGASTRGGALVFATECCDGRSLLQKLEGSHNRPDTFSRLSITNPNPNGGPTPIAVRNESYQGEVGATLGDLSELRTLEVALILFNGPMPNTFDKLKKLEELYMRNNNFSGSLAPSIGAVTSLKVLRIDGLNSFYVFPGLRPAPVPPSFCQLKNIQTLGLTNFLLSGRFPQCFCQFGQLTELQLNDNNFEGVIPTCIGSSLGNLQTLHLPSNKFVGPIPSTLTRLTNLQSLDLNQNKLVGNIPPAIGNLRNLFVLNLGNNSLSGAIPSSIGSLVGLFSLDLSYNSFNRIPPELGNLVQLSDLQLSNNKLQGRLPSAFGNVGSQSFGLFLDISNNKLSGSIPDTFGSENISSFIASNNLFTGGFPLSLTLVGQVDLSNNLLSNLNPVGTLPPVPKSTSLQLYNNRLSGPVPSWLETLVATAPGLYAVDISVNKFTGPVPAVFLSGPLFNFNASYNMFTGPLPEVSTSALGVLDLSRNGLSGPITSTFIGSLLNTVITLDLSFNQLSGPLPANSGDFQRLSYLDLSDNMLTGDVPASIENIPSLEYLDLSNNQFTGNVPSRRPPPP</sequence>
<dbReference type="PANTHER" id="PTHR48052">
    <property type="entry name" value="UNNAMED PRODUCT"/>
    <property type="match status" value="1"/>
</dbReference>
<dbReference type="AlphaFoldDB" id="A0ABD1Y7Y3"/>
<keyword evidence="11" id="KW-0325">Glycoprotein</keyword>
<reference evidence="14 15" key="1">
    <citation type="submission" date="2024-09" db="EMBL/GenBank/DDBJ databases">
        <title>Chromosome-scale assembly of Riccia fluitans.</title>
        <authorList>
            <person name="Paukszto L."/>
            <person name="Sawicki J."/>
            <person name="Karawczyk K."/>
            <person name="Piernik-Szablinska J."/>
            <person name="Szczecinska M."/>
            <person name="Mazdziarz M."/>
        </authorList>
    </citation>
    <scope>NUCLEOTIDE SEQUENCE [LARGE SCALE GENOMIC DNA]</scope>
    <source>
        <strain evidence="14">Rf_01</strain>
        <tissue evidence="14">Aerial parts of the thallus</tissue>
    </source>
</reference>
<keyword evidence="10" id="KW-0675">Receptor</keyword>
<comment type="similarity">
    <text evidence="2">Belongs to the RLP family.</text>
</comment>
<evidence type="ECO:0000256" key="3">
    <source>
        <dbReference type="ARBA" id="ARBA00022475"/>
    </source>
</evidence>
<dbReference type="Pfam" id="PF13855">
    <property type="entry name" value="LRR_8"/>
    <property type="match status" value="2"/>
</dbReference>
<name>A0ABD1Y7Y3_9MARC</name>
<dbReference type="Gene3D" id="3.80.10.10">
    <property type="entry name" value="Ribonuclease Inhibitor"/>
    <property type="match status" value="4"/>
</dbReference>
<dbReference type="Pfam" id="PF00560">
    <property type="entry name" value="LRR_1"/>
    <property type="match status" value="5"/>
</dbReference>
<evidence type="ECO:0000313" key="14">
    <source>
        <dbReference type="EMBL" id="KAL2622868.1"/>
    </source>
</evidence>
<dbReference type="PANTHER" id="PTHR48052:SF8">
    <property type="entry name" value="LRR RECEPTOR-LIKE SERINE_THREONINE-PROTEIN KINASE FLS2"/>
    <property type="match status" value="1"/>
</dbReference>
<dbReference type="SMART" id="SM00369">
    <property type="entry name" value="LRR_TYP"/>
    <property type="match status" value="5"/>
</dbReference>
<dbReference type="FunFam" id="3.80.10.10:FF:000383">
    <property type="entry name" value="Leucine-rich repeat receptor protein kinase EMS1"/>
    <property type="match status" value="2"/>
</dbReference>
<protein>
    <submittedName>
        <fullName evidence="14">Uncharacterized protein</fullName>
    </submittedName>
</protein>
<keyword evidence="9" id="KW-0472">Membrane</keyword>
<keyword evidence="8" id="KW-1133">Transmembrane helix</keyword>
<keyword evidence="15" id="KW-1185">Reference proteome</keyword>
<evidence type="ECO:0000313" key="15">
    <source>
        <dbReference type="Proteomes" id="UP001605036"/>
    </source>
</evidence>
<dbReference type="EMBL" id="JBHFFA010000006">
    <property type="protein sequence ID" value="KAL2622868.1"/>
    <property type="molecule type" value="Genomic_DNA"/>
</dbReference>
<evidence type="ECO:0000256" key="12">
    <source>
        <dbReference type="ARBA" id="ARBA00037847"/>
    </source>
</evidence>
<evidence type="ECO:0000256" key="7">
    <source>
        <dbReference type="ARBA" id="ARBA00022737"/>
    </source>
</evidence>
<feature type="compositionally biased region" description="Low complexity" evidence="13">
    <location>
        <begin position="95"/>
        <end position="104"/>
    </location>
</feature>
<organism evidence="14 15">
    <name type="scientific">Riccia fluitans</name>
    <dbReference type="NCBI Taxonomy" id="41844"/>
    <lineage>
        <taxon>Eukaryota</taxon>
        <taxon>Viridiplantae</taxon>
        <taxon>Streptophyta</taxon>
        <taxon>Embryophyta</taxon>
        <taxon>Marchantiophyta</taxon>
        <taxon>Marchantiopsida</taxon>
        <taxon>Marchantiidae</taxon>
        <taxon>Marchantiales</taxon>
        <taxon>Ricciaceae</taxon>
        <taxon>Riccia</taxon>
    </lineage>
</organism>